<gene>
    <name evidence="6" type="primary">EXO70</name>
    <name evidence="6" type="ORF">H4R34_005213</name>
</gene>
<evidence type="ECO:0000313" key="7">
    <source>
        <dbReference type="Proteomes" id="UP001151582"/>
    </source>
</evidence>
<evidence type="ECO:0000256" key="4">
    <source>
        <dbReference type="RuleBase" id="RU365026"/>
    </source>
</evidence>
<reference evidence="6" key="1">
    <citation type="submission" date="2022-07" db="EMBL/GenBank/DDBJ databases">
        <title>Phylogenomic reconstructions and comparative analyses of Kickxellomycotina fungi.</title>
        <authorList>
            <person name="Reynolds N.K."/>
            <person name="Stajich J.E."/>
            <person name="Barry K."/>
            <person name="Grigoriev I.V."/>
            <person name="Crous P."/>
            <person name="Smith M.E."/>
        </authorList>
    </citation>
    <scope>NUCLEOTIDE SEQUENCE</scope>
    <source>
        <strain evidence="6">RSA 567</strain>
    </source>
</reference>
<dbReference type="InterPro" id="IPR016159">
    <property type="entry name" value="Cullin_repeat-like_dom_sf"/>
</dbReference>
<dbReference type="GO" id="GO:0015031">
    <property type="term" value="P:protein transport"/>
    <property type="evidence" value="ECO:0007669"/>
    <property type="project" value="UniProtKB-KW"/>
</dbReference>
<keyword evidence="7" id="KW-1185">Reference proteome</keyword>
<organism evidence="6 7">
    <name type="scientific">Dimargaris verticillata</name>
    <dbReference type="NCBI Taxonomy" id="2761393"/>
    <lineage>
        <taxon>Eukaryota</taxon>
        <taxon>Fungi</taxon>
        <taxon>Fungi incertae sedis</taxon>
        <taxon>Zoopagomycota</taxon>
        <taxon>Kickxellomycotina</taxon>
        <taxon>Dimargaritomycetes</taxon>
        <taxon>Dimargaritales</taxon>
        <taxon>Dimargaritaceae</taxon>
        <taxon>Dimargaris</taxon>
    </lineage>
</organism>
<evidence type="ECO:0000256" key="3">
    <source>
        <dbReference type="ARBA" id="ARBA00022483"/>
    </source>
</evidence>
<dbReference type="EMBL" id="JANBQB010000908">
    <property type="protein sequence ID" value="KAJ1973028.1"/>
    <property type="molecule type" value="Genomic_DNA"/>
</dbReference>
<comment type="caution">
    <text evidence="6">The sequence shown here is derived from an EMBL/GenBank/DDBJ whole genome shotgun (WGS) entry which is preliminary data.</text>
</comment>
<evidence type="ECO:0000259" key="5">
    <source>
        <dbReference type="Pfam" id="PF03081"/>
    </source>
</evidence>
<accession>A0A9W8AYM6</accession>
<dbReference type="Proteomes" id="UP001151582">
    <property type="component" value="Unassembled WGS sequence"/>
</dbReference>
<dbReference type="SUPFAM" id="SSF74788">
    <property type="entry name" value="Cullin repeat-like"/>
    <property type="match status" value="1"/>
</dbReference>
<dbReference type="AlphaFoldDB" id="A0A9W8AYM6"/>
<dbReference type="GO" id="GO:0005546">
    <property type="term" value="F:phosphatidylinositol-4,5-bisphosphate binding"/>
    <property type="evidence" value="ECO:0007669"/>
    <property type="project" value="InterPro"/>
</dbReference>
<dbReference type="GO" id="GO:0005935">
    <property type="term" value="C:cellular bud neck"/>
    <property type="evidence" value="ECO:0007669"/>
    <property type="project" value="UniProtKB-SubCell"/>
</dbReference>
<evidence type="ECO:0000313" key="6">
    <source>
        <dbReference type="EMBL" id="KAJ1973028.1"/>
    </source>
</evidence>
<keyword evidence="4" id="KW-0653">Protein transport</keyword>
<dbReference type="PANTHER" id="PTHR12542:SF41">
    <property type="entry name" value="EXOCYST COMPLEX COMPONENT 7"/>
    <property type="match status" value="1"/>
</dbReference>
<feature type="domain" description="Exocyst complex subunit Exo70 C-terminal" evidence="5">
    <location>
        <begin position="62"/>
        <end position="425"/>
    </location>
</feature>
<dbReference type="InterPro" id="IPR004140">
    <property type="entry name" value="Exo70"/>
</dbReference>
<protein>
    <recommendedName>
        <fullName evidence="4">Exocyst complex protein EXO70</fullName>
    </recommendedName>
</protein>
<sequence>MLVTYLATSESETGTRIDFSKVYVDIRSTYIFKSLTSLRTAAETMREPMATSAVYQKGTAPFIQLTDCLLKLAQAERNFAESILPGEQVADTFSRTLKPSIEKYFESTETLAQVAKRSIQTEKFMLFDVFETLKHFQTDMDKTLALDASAKKHIANLTASISTPIMTSFAQYIDEAKGMARLNMPQDGTIFEFSSNAINHMRRLLEHQETVESMMVTLGDSHWGAVTDSAPASKGRKTFSGQAIVKHYFEDILQLLTNSLESKTKNSRKSGLSVVFLMNNYHYIARNIMGSRLLDVLGENDLRIYESLDWKYQDQFCNLWLSCIEYLADDTGGPGGLKNKIVGSDKMTVKDKFKYFNTTLEELVRNQQTYTIPDKELRLNLMDRIREALIPAYSQFMERYQHTDFAKNSGKYLRYNQETLDRTLQSLFGAHSA</sequence>
<keyword evidence="3 4" id="KW-0268">Exocytosis</keyword>
<evidence type="ECO:0000256" key="2">
    <source>
        <dbReference type="ARBA" id="ARBA00022448"/>
    </source>
</evidence>
<dbReference type="Gene3D" id="1.20.1280.170">
    <property type="entry name" value="Exocyst complex component Exo70"/>
    <property type="match status" value="1"/>
</dbReference>
<dbReference type="OrthoDB" id="1922221at2759"/>
<dbReference type="PANTHER" id="PTHR12542">
    <property type="entry name" value="EXOCYST COMPLEX PROTEIN EXO70"/>
    <property type="match status" value="1"/>
</dbReference>
<comment type="subcellular location">
    <subcellularLocation>
        <location evidence="4">Bud</location>
    </subcellularLocation>
    <subcellularLocation>
        <location evidence="4">Bud neck</location>
    </subcellularLocation>
</comment>
<name>A0A9W8AYM6_9FUNG</name>
<dbReference type="InterPro" id="IPR046364">
    <property type="entry name" value="Exo70_C"/>
</dbReference>
<comment type="similarity">
    <text evidence="1 4">Belongs to the EXO70 family.</text>
</comment>
<dbReference type="GO" id="GO:0000145">
    <property type="term" value="C:exocyst"/>
    <property type="evidence" value="ECO:0007669"/>
    <property type="project" value="InterPro"/>
</dbReference>
<keyword evidence="2 4" id="KW-0813">Transport</keyword>
<evidence type="ECO:0000256" key="1">
    <source>
        <dbReference type="ARBA" id="ARBA00006756"/>
    </source>
</evidence>
<dbReference type="Pfam" id="PF03081">
    <property type="entry name" value="Exo70_C"/>
    <property type="match status" value="1"/>
</dbReference>
<proteinExistence type="inferred from homology"/>
<dbReference type="GO" id="GO:0006887">
    <property type="term" value="P:exocytosis"/>
    <property type="evidence" value="ECO:0007669"/>
    <property type="project" value="UniProtKB-KW"/>
</dbReference>
<comment type="function">
    <text evidence="4">Involved in the secretory pathway as part of the exocyst complex which tethers secretory vesicles to the sites of exocytosis. Also plays a role in the assembly of the exocyst.</text>
</comment>